<evidence type="ECO:0000313" key="1">
    <source>
        <dbReference type="EMBL" id="AFZ27364.1"/>
    </source>
</evidence>
<accession>K9X5J3</accession>
<dbReference type="RefSeq" id="WP_015210599.1">
    <property type="nucleotide sequence ID" value="NC_019757.1"/>
</dbReference>
<dbReference type="STRING" id="56107.Cylst_5339"/>
<name>K9X5J3_9NOST</name>
<sequence length="71" mass="7856">MAKITISALHPADSETFIYDLKDIDSQSIFGGRDDVFSPALDFGAKFFEFVISIYAIDTISLLAKSFNTTK</sequence>
<dbReference type="eggNOG" id="ENOG5032K6Y">
    <property type="taxonomic scope" value="Bacteria"/>
</dbReference>
<evidence type="ECO:0000313" key="2">
    <source>
        <dbReference type="Proteomes" id="UP000010475"/>
    </source>
</evidence>
<dbReference type="AlphaFoldDB" id="K9X5J3"/>
<protein>
    <submittedName>
        <fullName evidence="1">Uncharacterized protein</fullName>
    </submittedName>
</protein>
<dbReference type="HOGENOM" id="CLU_190510_1_0_3"/>
<proteinExistence type="predicted"/>
<reference evidence="1 2" key="1">
    <citation type="submission" date="2012-06" db="EMBL/GenBank/DDBJ databases">
        <title>Finished chromosome of genome of Cylindrospermum stagnale PCC 7417.</title>
        <authorList>
            <consortium name="US DOE Joint Genome Institute"/>
            <person name="Gugger M."/>
            <person name="Coursin T."/>
            <person name="Rippka R."/>
            <person name="Tandeau De Marsac N."/>
            <person name="Huntemann M."/>
            <person name="Wei C.-L."/>
            <person name="Han J."/>
            <person name="Detter J.C."/>
            <person name="Han C."/>
            <person name="Tapia R."/>
            <person name="Chen A."/>
            <person name="Kyrpides N."/>
            <person name="Mavromatis K."/>
            <person name="Markowitz V."/>
            <person name="Szeto E."/>
            <person name="Ivanova N."/>
            <person name="Pagani I."/>
            <person name="Pati A."/>
            <person name="Goodwin L."/>
            <person name="Nordberg H.P."/>
            <person name="Cantor M.N."/>
            <person name="Hua S.X."/>
            <person name="Woyke T."/>
            <person name="Kerfeld C.A."/>
        </authorList>
    </citation>
    <scope>NUCLEOTIDE SEQUENCE [LARGE SCALE GENOMIC DNA]</scope>
    <source>
        <strain evidence="1 2">PCC 7417</strain>
    </source>
</reference>
<keyword evidence="2" id="KW-1185">Reference proteome</keyword>
<gene>
    <name evidence="1" type="ORF">Cylst_5339</name>
</gene>
<dbReference type="Proteomes" id="UP000010475">
    <property type="component" value="Chromosome"/>
</dbReference>
<dbReference type="EMBL" id="CP003642">
    <property type="protein sequence ID" value="AFZ27364.1"/>
    <property type="molecule type" value="Genomic_DNA"/>
</dbReference>
<dbReference type="KEGG" id="csg:Cylst_5339"/>
<organism evidence="1 2">
    <name type="scientific">Cylindrospermum stagnale PCC 7417</name>
    <dbReference type="NCBI Taxonomy" id="56107"/>
    <lineage>
        <taxon>Bacteria</taxon>
        <taxon>Bacillati</taxon>
        <taxon>Cyanobacteriota</taxon>
        <taxon>Cyanophyceae</taxon>
        <taxon>Nostocales</taxon>
        <taxon>Nostocaceae</taxon>
        <taxon>Cylindrospermum</taxon>
    </lineage>
</organism>
<dbReference type="OrthoDB" id="517192at2"/>